<keyword evidence="1" id="KW-0812">Transmembrane</keyword>
<keyword evidence="3" id="KW-1185">Reference proteome</keyword>
<organism evidence="2 3">
    <name type="scientific">Puccinia sorghi</name>
    <dbReference type="NCBI Taxonomy" id="27349"/>
    <lineage>
        <taxon>Eukaryota</taxon>
        <taxon>Fungi</taxon>
        <taxon>Dikarya</taxon>
        <taxon>Basidiomycota</taxon>
        <taxon>Pucciniomycotina</taxon>
        <taxon>Pucciniomycetes</taxon>
        <taxon>Pucciniales</taxon>
        <taxon>Pucciniaceae</taxon>
        <taxon>Puccinia</taxon>
    </lineage>
</organism>
<evidence type="ECO:0000313" key="2">
    <source>
        <dbReference type="EMBL" id="KNZ45776.1"/>
    </source>
</evidence>
<gene>
    <name evidence="2" type="ORF">VP01_780g2</name>
</gene>
<accession>A0A0L6UB75</accession>
<keyword evidence="1" id="KW-0472">Membrane</keyword>
<protein>
    <submittedName>
        <fullName evidence="2">Uncharacterized protein</fullName>
    </submittedName>
</protein>
<dbReference type="AlphaFoldDB" id="A0A0L6UB75"/>
<keyword evidence="1" id="KW-1133">Transmembrane helix</keyword>
<proteinExistence type="predicted"/>
<feature type="transmembrane region" description="Helical" evidence="1">
    <location>
        <begin position="447"/>
        <end position="465"/>
    </location>
</feature>
<dbReference type="Proteomes" id="UP000037035">
    <property type="component" value="Unassembled WGS sequence"/>
</dbReference>
<dbReference type="EMBL" id="LAVV01013283">
    <property type="protein sequence ID" value="KNZ45776.1"/>
    <property type="molecule type" value="Genomic_DNA"/>
</dbReference>
<sequence>MLYSSPSHSPFPVLSSLSSLFFQINVPKMYTRTLKKKNLEAFRVQKILSPQYYPLDKHWLKIRWRERRIKMIDPCSWVASSKMWSTGFIQIQLRSRAHEAQWTQLKFRNKQKMKKWAHIKDRIIFESSFVPLINILLSNYSSCYFTSTHKVPPKLPSAGGIMYLHTKKGEKRFGFTANNEAVKSLKLAARDTRAPGPPSRKRKKMSDILDEATQACPNSPTEVMTKQLWLRKKESAAVAVNNDLQLPHLDQHLILVKIYHCLKMLQKQQVAAKCVLVSCVARIRIKCVARIGIHLTISVWTSSLFRALSPIKTARNPQAVSSLVKEGRTRLFSSKRRWSRLILQRDVAHRLITESSEGCYQATSQHLRWYNNIYFSFPNKYYPLNGTNYLFFNSTLMMYLVYCSNHARLKIIQSLDSSWFVKKKKKNGQNGVSNMNKSTIIIFKKIALLRILIFFTCISMVFKMVDF</sequence>
<dbReference type="VEuPathDB" id="FungiDB:VP01_780g2"/>
<reference evidence="2 3" key="1">
    <citation type="submission" date="2015-08" db="EMBL/GenBank/DDBJ databases">
        <title>Next Generation Sequencing and Analysis of the Genome of Puccinia sorghi L Schw, the Causal Agent of Maize Common Rust.</title>
        <authorList>
            <person name="Rochi L."/>
            <person name="Burguener G."/>
            <person name="Darino M."/>
            <person name="Turjanski A."/>
            <person name="Kreff E."/>
            <person name="Dieguez M.J."/>
            <person name="Sacco F."/>
        </authorList>
    </citation>
    <scope>NUCLEOTIDE SEQUENCE [LARGE SCALE GENOMIC DNA]</scope>
    <source>
        <strain evidence="2 3">RO10H11247</strain>
    </source>
</reference>
<evidence type="ECO:0000256" key="1">
    <source>
        <dbReference type="SAM" id="Phobius"/>
    </source>
</evidence>
<feature type="transmembrane region" description="Helical" evidence="1">
    <location>
        <begin position="381"/>
        <end position="402"/>
    </location>
</feature>
<comment type="caution">
    <text evidence="2">The sequence shown here is derived from an EMBL/GenBank/DDBJ whole genome shotgun (WGS) entry which is preliminary data.</text>
</comment>
<name>A0A0L6UB75_9BASI</name>
<evidence type="ECO:0000313" key="3">
    <source>
        <dbReference type="Proteomes" id="UP000037035"/>
    </source>
</evidence>